<comment type="caution">
    <text evidence="2">The sequence shown here is derived from an EMBL/GenBank/DDBJ whole genome shotgun (WGS) entry which is preliminary data.</text>
</comment>
<evidence type="ECO:0000259" key="1">
    <source>
        <dbReference type="Pfam" id="PF18050"/>
    </source>
</evidence>
<dbReference type="AlphaFoldDB" id="A0A210PCS3"/>
<name>A0A210PCS3_9LACO</name>
<dbReference type="EMBL" id="MXAL01000001">
    <property type="protein sequence ID" value="OWF34266.1"/>
    <property type="molecule type" value="Genomic_DNA"/>
</dbReference>
<feature type="domain" description="Cyclophilin-like" evidence="1">
    <location>
        <begin position="6"/>
        <end position="113"/>
    </location>
</feature>
<dbReference type="InterPro" id="IPR041183">
    <property type="entry name" value="Cyclophilin-like"/>
</dbReference>
<evidence type="ECO:0000313" key="3">
    <source>
        <dbReference type="Proteomes" id="UP000196649"/>
    </source>
</evidence>
<sequence length="114" mass="12858">MSKVTISIDENKLEADFNNSNTAKALLEKFPLKLAMINLYSREMTYHFSKFIPAKKVKTSGYEVGDVGYWKSRHSFVIFYKQTGEVIGDLQIVGHINSDTSLLNAVGDTEVTFD</sequence>
<dbReference type="Pfam" id="PF18050">
    <property type="entry name" value="Cyclophil_like2"/>
    <property type="match status" value="1"/>
</dbReference>
<dbReference type="RefSeq" id="WP_054642213.1">
    <property type="nucleotide sequence ID" value="NZ_LNUB01000004.1"/>
</dbReference>
<organism evidence="2 3">
    <name type="scientific">Companilactobacillus kimchii</name>
    <dbReference type="NCBI Taxonomy" id="2801452"/>
    <lineage>
        <taxon>Bacteria</taxon>
        <taxon>Bacillati</taxon>
        <taxon>Bacillota</taxon>
        <taxon>Bacilli</taxon>
        <taxon>Lactobacillales</taxon>
        <taxon>Lactobacillaceae</taxon>
        <taxon>Companilactobacillus</taxon>
    </lineage>
</organism>
<dbReference type="SUPFAM" id="SSF50891">
    <property type="entry name" value="Cyclophilin-like"/>
    <property type="match status" value="1"/>
</dbReference>
<dbReference type="InterPro" id="IPR029000">
    <property type="entry name" value="Cyclophilin-like_dom_sf"/>
</dbReference>
<accession>A0A210PCS3</accession>
<reference evidence="2 3" key="1">
    <citation type="submission" date="2017-03" db="EMBL/GenBank/DDBJ databases">
        <title>Genome sequence of Lactobacillus kimchii KACC 12383.</title>
        <authorList>
            <person name="Chun J."/>
        </authorList>
    </citation>
    <scope>NUCLEOTIDE SEQUENCE [LARGE SCALE GENOMIC DNA]</scope>
    <source>
        <strain evidence="2 3">KACC 12383</strain>
    </source>
</reference>
<gene>
    <name evidence="2" type="ORF">LKACC12383_00179</name>
</gene>
<dbReference type="Proteomes" id="UP000196649">
    <property type="component" value="Unassembled WGS sequence"/>
</dbReference>
<protein>
    <recommendedName>
        <fullName evidence="1">Cyclophilin-like domain-containing protein</fullName>
    </recommendedName>
</protein>
<evidence type="ECO:0000313" key="2">
    <source>
        <dbReference type="EMBL" id="OWF34266.1"/>
    </source>
</evidence>
<dbReference type="Gene3D" id="2.40.100.20">
    <property type="match status" value="1"/>
</dbReference>
<proteinExistence type="predicted"/>